<dbReference type="EMBL" id="SDWV01000009">
    <property type="protein sequence ID" value="RYC11152.1"/>
    <property type="molecule type" value="Genomic_DNA"/>
</dbReference>
<proteinExistence type="predicted"/>
<dbReference type="Pfam" id="PF13672">
    <property type="entry name" value="PP2C_2"/>
    <property type="match status" value="1"/>
</dbReference>
<evidence type="ECO:0000256" key="1">
    <source>
        <dbReference type="SAM" id="MobiDB-lite"/>
    </source>
</evidence>
<feature type="domain" description="PPM-type phosphatase" evidence="2">
    <location>
        <begin position="13"/>
        <end position="246"/>
    </location>
</feature>
<keyword evidence="4" id="KW-1185">Reference proteome</keyword>
<gene>
    <name evidence="3" type="ORF">EUA94_10595</name>
</gene>
<evidence type="ECO:0000313" key="3">
    <source>
        <dbReference type="EMBL" id="RYC11152.1"/>
    </source>
</evidence>
<organism evidence="3 4">
    <name type="scientific">Nocardioides zhouii</name>
    <dbReference type="NCBI Taxonomy" id="1168729"/>
    <lineage>
        <taxon>Bacteria</taxon>
        <taxon>Bacillati</taxon>
        <taxon>Actinomycetota</taxon>
        <taxon>Actinomycetes</taxon>
        <taxon>Propionibacteriales</taxon>
        <taxon>Nocardioidaceae</taxon>
        <taxon>Nocardioides</taxon>
    </lineage>
</organism>
<feature type="region of interest" description="Disordered" evidence="1">
    <location>
        <begin position="254"/>
        <end position="273"/>
    </location>
</feature>
<comment type="caution">
    <text evidence="3">The sequence shown here is derived from an EMBL/GenBank/DDBJ whole genome shotgun (WGS) entry which is preliminary data.</text>
</comment>
<dbReference type="OrthoDB" id="9801841at2"/>
<dbReference type="Proteomes" id="UP000291101">
    <property type="component" value="Unassembled WGS sequence"/>
</dbReference>
<dbReference type="AlphaFoldDB" id="A0A4Q2SYQ6"/>
<dbReference type="InterPro" id="IPR015655">
    <property type="entry name" value="PP2C"/>
</dbReference>
<dbReference type="SUPFAM" id="SSF81606">
    <property type="entry name" value="PP2C-like"/>
    <property type="match status" value="1"/>
</dbReference>
<dbReference type="InterPro" id="IPR036457">
    <property type="entry name" value="PPM-type-like_dom_sf"/>
</dbReference>
<dbReference type="PANTHER" id="PTHR47992">
    <property type="entry name" value="PROTEIN PHOSPHATASE"/>
    <property type="match status" value="1"/>
</dbReference>
<dbReference type="GO" id="GO:0004722">
    <property type="term" value="F:protein serine/threonine phosphatase activity"/>
    <property type="evidence" value="ECO:0007669"/>
    <property type="project" value="InterPro"/>
</dbReference>
<dbReference type="Gene3D" id="3.60.40.10">
    <property type="entry name" value="PPM-type phosphatase domain"/>
    <property type="match status" value="1"/>
</dbReference>
<protein>
    <submittedName>
        <fullName evidence="3">Serine/threonine-protein phosphatase</fullName>
    </submittedName>
</protein>
<dbReference type="SMART" id="SM00332">
    <property type="entry name" value="PP2Cc"/>
    <property type="match status" value="1"/>
</dbReference>
<evidence type="ECO:0000259" key="2">
    <source>
        <dbReference type="PROSITE" id="PS51746"/>
    </source>
</evidence>
<dbReference type="RefSeq" id="WP_129426943.1">
    <property type="nucleotide sequence ID" value="NZ_SDWV01000009.1"/>
</dbReference>
<evidence type="ECO:0000313" key="4">
    <source>
        <dbReference type="Proteomes" id="UP000291101"/>
    </source>
</evidence>
<dbReference type="PROSITE" id="PS51746">
    <property type="entry name" value="PPM_2"/>
    <property type="match status" value="1"/>
</dbReference>
<sequence>MTDHESGPVLQVRAGAATDAGAVRERNEDAFVVSSVVFAVADGMGGHAGGAEASAIVAEELAALPPGPWATAVEIHGAVERAALRVTALAAGAAPAPGSTLSGVALAEQDGMPCWLVFNVGDSRTYRLQNGRIELVTVDHTRVQELVDAGRISADEARTHAQRNVITRAIGAGSVGPPHLDLSLLVAGPDDRLLICSDGLTGELSEQLIAALLLDIADPRVAAEALVREAVTAGGRDNVTAVVVDVVELESTAVDSRSDDTHPDLQIVTDESGGTLPDAALAGADGAL</sequence>
<dbReference type="InterPro" id="IPR001932">
    <property type="entry name" value="PPM-type_phosphatase-like_dom"/>
</dbReference>
<name>A0A4Q2SYQ6_9ACTN</name>
<reference evidence="3 4" key="1">
    <citation type="submission" date="2019-01" db="EMBL/GenBank/DDBJ databases">
        <title>Novel species of Nocardioides.</title>
        <authorList>
            <person name="Liu Q."/>
            <person name="X Y.-H."/>
        </authorList>
    </citation>
    <scope>NUCLEOTIDE SEQUENCE [LARGE SCALE GENOMIC DNA]</scope>
    <source>
        <strain evidence="3 4">HLT2-9</strain>
    </source>
</reference>
<dbReference type="SMART" id="SM00331">
    <property type="entry name" value="PP2C_SIG"/>
    <property type="match status" value="1"/>
</dbReference>
<accession>A0A4Q2SYQ6</accession>
<dbReference type="CDD" id="cd00143">
    <property type="entry name" value="PP2Cc"/>
    <property type="match status" value="1"/>
</dbReference>